<dbReference type="Gene3D" id="1.10.510.10">
    <property type="entry name" value="Transferase(Phosphotransferase) domain 1"/>
    <property type="match status" value="1"/>
</dbReference>
<reference evidence="23" key="1">
    <citation type="submission" date="2018-05" db="EMBL/GenBank/DDBJ databases">
        <title>Draft genome of Mucuna pruriens seed.</title>
        <authorList>
            <person name="Nnadi N.E."/>
            <person name="Vos R."/>
            <person name="Hasami M.H."/>
            <person name="Devisetty U.K."/>
            <person name="Aguiy J.C."/>
        </authorList>
    </citation>
    <scope>NUCLEOTIDE SEQUENCE [LARGE SCALE GENOMIC DNA]</scope>
    <source>
        <strain evidence="23">JCA_2017</strain>
    </source>
</reference>
<evidence type="ECO:0000256" key="13">
    <source>
        <dbReference type="ARBA" id="ARBA00022989"/>
    </source>
</evidence>
<dbReference type="SMART" id="SM00220">
    <property type="entry name" value="S_TKc"/>
    <property type="match status" value="1"/>
</dbReference>
<protein>
    <recommendedName>
        <fullName evidence="2">non-specific serine/threonine protein kinase</fullName>
        <ecNumber evidence="2">2.7.11.1</ecNumber>
    </recommendedName>
</protein>
<keyword evidence="6" id="KW-0808">Transferase</keyword>
<dbReference type="CDD" id="cd14066">
    <property type="entry name" value="STKc_IRAK"/>
    <property type="match status" value="1"/>
</dbReference>
<feature type="domain" description="Protein kinase" evidence="22">
    <location>
        <begin position="709"/>
        <end position="986"/>
    </location>
</feature>
<dbReference type="SUPFAM" id="SSF56112">
    <property type="entry name" value="Protein kinase-like (PK-like)"/>
    <property type="match status" value="1"/>
</dbReference>
<dbReference type="Pfam" id="PF11721">
    <property type="entry name" value="Malectin"/>
    <property type="match status" value="1"/>
</dbReference>
<evidence type="ECO:0000256" key="18">
    <source>
        <dbReference type="ARBA" id="ARBA00048679"/>
    </source>
</evidence>
<dbReference type="InterPro" id="IPR021720">
    <property type="entry name" value="Malectin_dom"/>
</dbReference>
<evidence type="ECO:0000256" key="9">
    <source>
        <dbReference type="ARBA" id="ARBA00022737"/>
    </source>
</evidence>
<comment type="subcellular location">
    <subcellularLocation>
        <location evidence="1">Membrane</location>
        <topology evidence="1">Single-pass type I membrane protein</topology>
    </subcellularLocation>
</comment>
<dbReference type="GO" id="GO:0004674">
    <property type="term" value="F:protein serine/threonine kinase activity"/>
    <property type="evidence" value="ECO:0007669"/>
    <property type="project" value="UniProtKB-KW"/>
</dbReference>
<dbReference type="PROSITE" id="PS00108">
    <property type="entry name" value="PROTEIN_KINASE_ST"/>
    <property type="match status" value="1"/>
</dbReference>
<dbReference type="PROSITE" id="PS50011">
    <property type="entry name" value="PROTEIN_KINASE_DOM"/>
    <property type="match status" value="1"/>
</dbReference>
<evidence type="ECO:0000256" key="17">
    <source>
        <dbReference type="ARBA" id="ARBA00047899"/>
    </source>
</evidence>
<evidence type="ECO:0000313" key="23">
    <source>
        <dbReference type="EMBL" id="RDX77182.1"/>
    </source>
</evidence>
<feature type="chain" id="PRO_5016695394" description="non-specific serine/threonine protein kinase" evidence="21">
    <location>
        <begin position="26"/>
        <end position="1088"/>
    </location>
</feature>
<evidence type="ECO:0000313" key="24">
    <source>
        <dbReference type="Proteomes" id="UP000257109"/>
    </source>
</evidence>
<keyword evidence="9" id="KW-0677">Repeat</keyword>
<evidence type="ECO:0000256" key="20">
    <source>
        <dbReference type="SAM" id="Phobius"/>
    </source>
</evidence>
<name>A0A371FFT1_MUCPR</name>
<feature type="transmembrane region" description="Helical" evidence="20">
    <location>
        <begin position="640"/>
        <end position="665"/>
    </location>
</feature>
<dbReference type="SUPFAM" id="SSF52058">
    <property type="entry name" value="L domain-like"/>
    <property type="match status" value="1"/>
</dbReference>
<dbReference type="InterPro" id="IPR032675">
    <property type="entry name" value="LRR_dom_sf"/>
</dbReference>
<dbReference type="FunFam" id="1.10.510.10:FF:000044">
    <property type="entry name" value="Putative LRR receptor-like serine/threonine-protein kinase"/>
    <property type="match status" value="1"/>
</dbReference>
<organism evidence="23 24">
    <name type="scientific">Mucuna pruriens</name>
    <name type="common">Velvet bean</name>
    <name type="synonym">Dolichos pruriens</name>
    <dbReference type="NCBI Taxonomy" id="157652"/>
    <lineage>
        <taxon>Eukaryota</taxon>
        <taxon>Viridiplantae</taxon>
        <taxon>Streptophyta</taxon>
        <taxon>Embryophyta</taxon>
        <taxon>Tracheophyta</taxon>
        <taxon>Spermatophyta</taxon>
        <taxon>Magnoliopsida</taxon>
        <taxon>eudicotyledons</taxon>
        <taxon>Gunneridae</taxon>
        <taxon>Pentapetalae</taxon>
        <taxon>rosids</taxon>
        <taxon>fabids</taxon>
        <taxon>Fabales</taxon>
        <taxon>Fabaceae</taxon>
        <taxon>Papilionoideae</taxon>
        <taxon>50 kb inversion clade</taxon>
        <taxon>NPAAA clade</taxon>
        <taxon>indigoferoid/millettioid clade</taxon>
        <taxon>Phaseoleae</taxon>
        <taxon>Mucuna</taxon>
    </lineage>
</organism>
<comment type="catalytic activity">
    <reaction evidence="18">
        <text>L-seryl-[protein] + ATP = O-phospho-L-seryl-[protein] + ADP + H(+)</text>
        <dbReference type="Rhea" id="RHEA:17989"/>
        <dbReference type="Rhea" id="RHEA-COMP:9863"/>
        <dbReference type="Rhea" id="RHEA-COMP:11604"/>
        <dbReference type="ChEBI" id="CHEBI:15378"/>
        <dbReference type="ChEBI" id="CHEBI:29999"/>
        <dbReference type="ChEBI" id="CHEBI:30616"/>
        <dbReference type="ChEBI" id="CHEBI:83421"/>
        <dbReference type="ChEBI" id="CHEBI:456216"/>
        <dbReference type="EC" id="2.7.11.1"/>
    </reaction>
</comment>
<keyword evidence="3" id="KW-0723">Serine/threonine-protein kinase</keyword>
<keyword evidence="15" id="KW-0675">Receptor</keyword>
<dbReference type="Gene3D" id="3.80.10.10">
    <property type="entry name" value="Ribonuclease Inhibitor"/>
    <property type="match status" value="2"/>
</dbReference>
<dbReference type="FunFam" id="3.80.10.10:FF:000452">
    <property type="entry name" value="Probable LRR receptor-like serine/threonine-protein kinase RFK1"/>
    <property type="match status" value="1"/>
</dbReference>
<dbReference type="InterPro" id="IPR008271">
    <property type="entry name" value="Ser/Thr_kinase_AS"/>
</dbReference>
<gene>
    <name evidence="23" type="primary">RKF1</name>
    <name evidence="23" type="ORF">CR513_42738</name>
</gene>
<dbReference type="OrthoDB" id="1867350at2759"/>
<evidence type="ECO:0000256" key="5">
    <source>
        <dbReference type="ARBA" id="ARBA00022614"/>
    </source>
</evidence>
<evidence type="ECO:0000256" key="6">
    <source>
        <dbReference type="ARBA" id="ARBA00022679"/>
    </source>
</evidence>
<dbReference type="Gene3D" id="3.30.200.20">
    <property type="entry name" value="Phosphorylase Kinase, domain 1"/>
    <property type="match status" value="1"/>
</dbReference>
<keyword evidence="14 20" id="KW-0472">Membrane</keyword>
<accession>A0A371FFT1</accession>
<dbReference type="GO" id="GO:0005524">
    <property type="term" value="F:ATP binding"/>
    <property type="evidence" value="ECO:0007669"/>
    <property type="project" value="UniProtKB-KW"/>
</dbReference>
<comment type="catalytic activity">
    <reaction evidence="17">
        <text>L-threonyl-[protein] + ATP = O-phospho-L-threonyl-[protein] + ADP + H(+)</text>
        <dbReference type="Rhea" id="RHEA:46608"/>
        <dbReference type="Rhea" id="RHEA-COMP:11060"/>
        <dbReference type="Rhea" id="RHEA-COMP:11605"/>
        <dbReference type="ChEBI" id="CHEBI:15378"/>
        <dbReference type="ChEBI" id="CHEBI:30013"/>
        <dbReference type="ChEBI" id="CHEBI:30616"/>
        <dbReference type="ChEBI" id="CHEBI:61977"/>
        <dbReference type="ChEBI" id="CHEBI:456216"/>
        <dbReference type="EC" id="2.7.11.1"/>
    </reaction>
</comment>
<evidence type="ECO:0000256" key="2">
    <source>
        <dbReference type="ARBA" id="ARBA00012513"/>
    </source>
</evidence>
<sequence>MGVVNFFAFLLIALSCFHLLRISESKLPQEEVDALKEIVSTMGSTYWKFDADSCGIEMVGLTQEPPDESERSIDCDCSFDTVCHVVKMTLKRLSLPGILPPQLAKLPFLQEVDFAYNCFTGSIPKEWASMKLASISLLVNRLSGEIPKHLGNITTLTYLMLEANQFSGVVPPELGRLINLQTLVLSSNQLTGNLPLSLAGLQNLTDLTGNFSKDCEILIPFLLNDLMVLLDNMKSYIIFQFYTLVNRNACKWTRGTLSIKYISLEELSSAVTHGIAYLYRRISDIKSPSQVFPSLRNTASLTTLVLRNCNLSGEIPSYIWTMMNLAVLDVSFNMLVGEIPTIISARRLRFIYLTGNMLSGNIPNSILKDGSSIGSLIVLDTVIFHTTTLLGKTMSNLLARMACQNLKTFSILFPLYFSKRSMFLAPRISAVHDSSCLHVNCGGKDVNVKDGKGENLYVGDVDVPGGTATYFYSSNDHWGFSSTGDFMDDFESQNIRYTVSLPSSNMPELYKTARVSPITLTYFHNCMENGIYTVNLHFAEIQFTNDKTYRSLGKRIFDIYVQGKLIRKNFNIEDETNVAEKPLLLPIYNISITNSVLEIRFYWAGKGTTRIPVAGVYGPLVSAFSVVSDSRQCSNGEKKIAFSIIIATVAGALCLVLFISGFIWWKGFFRGKLRRKEDFSWLTWTGTKDGDIQAGNFSLEQIIAATNDFSSANKIGEGGFGPVYKGQLLDGTFIAVKQLSSKSRQGNREFINEIGLISCVQHPNLVKLHGYCAEGEQLLLVYEYMENNSLSRALFGREIHQLKLDWPTRFRICIGIAKGLAFLHDESRFKIVHRDIKASNVLLDDKLNPKISDFGLAKLDEAEKTHISTRVAGTIGYMAPEYALWGHLTHKADVYSFGVVALEIVSGKSNNNYLPDDGSVCLLDWACQLNQTHNLVGLIDERLGPDLNKTEVEKVVKIALMCTNASPSLRPTMSEVVNILEGHADIPDAIPEPSTYNDDLRFKALRDLHQHRSKQSLSGNQSQNSMTHTFSSASGGNTYTTSYIEDYSSVDNSSALLVEYTSEVGGSVLNDASERQPPLPQDSPTPCQ</sequence>
<keyword evidence="7 20" id="KW-0812">Transmembrane</keyword>
<dbReference type="FunFam" id="3.30.200.20:FF:000217">
    <property type="entry name" value="probable LRR receptor-like serine/threonine-protein kinase At1g53430"/>
    <property type="match status" value="1"/>
</dbReference>
<evidence type="ECO:0000256" key="1">
    <source>
        <dbReference type="ARBA" id="ARBA00004479"/>
    </source>
</evidence>
<dbReference type="InterPro" id="IPR001245">
    <property type="entry name" value="Ser-Thr/Tyr_kinase_cat_dom"/>
</dbReference>
<feature type="region of interest" description="Disordered" evidence="19">
    <location>
        <begin position="1011"/>
        <end position="1035"/>
    </location>
</feature>
<dbReference type="Gene3D" id="2.60.120.430">
    <property type="entry name" value="Galactose-binding lectin"/>
    <property type="match status" value="1"/>
</dbReference>
<keyword evidence="4" id="KW-0597">Phosphoprotein</keyword>
<dbReference type="Pfam" id="PF07714">
    <property type="entry name" value="PK_Tyr_Ser-Thr"/>
    <property type="match status" value="1"/>
</dbReference>
<evidence type="ECO:0000256" key="14">
    <source>
        <dbReference type="ARBA" id="ARBA00023136"/>
    </source>
</evidence>
<dbReference type="InterPro" id="IPR011009">
    <property type="entry name" value="Kinase-like_dom_sf"/>
</dbReference>
<feature type="non-terminal residue" evidence="23">
    <location>
        <position position="1"/>
    </location>
</feature>
<dbReference type="InterPro" id="IPR051824">
    <property type="entry name" value="LRR_Rcpt-Like_S/T_Kinase"/>
</dbReference>
<keyword evidence="12" id="KW-0067">ATP-binding</keyword>
<evidence type="ECO:0000256" key="19">
    <source>
        <dbReference type="SAM" id="MobiDB-lite"/>
    </source>
</evidence>
<keyword evidence="11" id="KW-0418">Kinase</keyword>
<keyword evidence="13 20" id="KW-1133">Transmembrane helix</keyword>
<feature type="region of interest" description="Disordered" evidence="19">
    <location>
        <begin position="1067"/>
        <end position="1088"/>
    </location>
</feature>
<keyword evidence="8 21" id="KW-0732">Signal</keyword>
<dbReference type="STRING" id="157652.A0A371FFT1"/>
<dbReference type="InterPro" id="IPR001611">
    <property type="entry name" value="Leu-rich_rpt"/>
</dbReference>
<keyword evidence="10" id="KW-0547">Nucleotide-binding</keyword>
<feature type="compositionally biased region" description="Polar residues" evidence="19">
    <location>
        <begin position="1015"/>
        <end position="1035"/>
    </location>
</feature>
<evidence type="ECO:0000256" key="15">
    <source>
        <dbReference type="ARBA" id="ARBA00023170"/>
    </source>
</evidence>
<proteinExistence type="predicted"/>
<evidence type="ECO:0000256" key="4">
    <source>
        <dbReference type="ARBA" id="ARBA00022553"/>
    </source>
</evidence>
<dbReference type="AlphaFoldDB" id="A0A371FFT1"/>
<evidence type="ECO:0000256" key="12">
    <source>
        <dbReference type="ARBA" id="ARBA00022840"/>
    </source>
</evidence>
<dbReference type="PANTHER" id="PTHR48006:SF72">
    <property type="entry name" value="LRR RECEPTOR-LIKE SERINE_THREONINE-PROTEIN KINASE RFK1-RELATED"/>
    <property type="match status" value="1"/>
</dbReference>
<dbReference type="GO" id="GO:0016020">
    <property type="term" value="C:membrane"/>
    <property type="evidence" value="ECO:0007669"/>
    <property type="project" value="UniProtKB-SubCell"/>
</dbReference>
<evidence type="ECO:0000259" key="22">
    <source>
        <dbReference type="PROSITE" id="PS50011"/>
    </source>
</evidence>
<evidence type="ECO:0000256" key="21">
    <source>
        <dbReference type="SAM" id="SignalP"/>
    </source>
</evidence>
<comment type="caution">
    <text evidence="23">The sequence shown here is derived from an EMBL/GenBank/DDBJ whole genome shotgun (WGS) entry which is preliminary data.</text>
</comment>
<evidence type="ECO:0000256" key="3">
    <source>
        <dbReference type="ARBA" id="ARBA00022527"/>
    </source>
</evidence>
<feature type="signal peptide" evidence="21">
    <location>
        <begin position="1"/>
        <end position="25"/>
    </location>
</feature>
<dbReference type="InterPro" id="IPR000719">
    <property type="entry name" value="Prot_kinase_dom"/>
</dbReference>
<evidence type="ECO:0000256" key="7">
    <source>
        <dbReference type="ARBA" id="ARBA00022692"/>
    </source>
</evidence>
<dbReference type="EMBL" id="QJKJ01009256">
    <property type="protein sequence ID" value="RDX77182.1"/>
    <property type="molecule type" value="Genomic_DNA"/>
</dbReference>
<keyword evidence="16" id="KW-0325">Glycoprotein</keyword>
<evidence type="ECO:0000256" key="10">
    <source>
        <dbReference type="ARBA" id="ARBA00022741"/>
    </source>
</evidence>
<evidence type="ECO:0000256" key="11">
    <source>
        <dbReference type="ARBA" id="ARBA00022777"/>
    </source>
</evidence>
<feature type="compositionally biased region" description="Pro residues" evidence="19">
    <location>
        <begin position="1077"/>
        <end position="1088"/>
    </location>
</feature>
<dbReference type="Proteomes" id="UP000257109">
    <property type="component" value="Unassembled WGS sequence"/>
</dbReference>
<evidence type="ECO:0000256" key="8">
    <source>
        <dbReference type="ARBA" id="ARBA00022729"/>
    </source>
</evidence>
<evidence type="ECO:0000256" key="16">
    <source>
        <dbReference type="ARBA" id="ARBA00023180"/>
    </source>
</evidence>
<keyword evidence="24" id="KW-1185">Reference proteome</keyword>
<dbReference type="EC" id="2.7.11.1" evidence="2"/>
<keyword evidence="5" id="KW-0433">Leucine-rich repeat</keyword>
<dbReference type="Pfam" id="PF00560">
    <property type="entry name" value="LRR_1"/>
    <property type="match status" value="2"/>
</dbReference>
<dbReference type="PANTHER" id="PTHR48006">
    <property type="entry name" value="LEUCINE-RICH REPEAT-CONTAINING PROTEIN DDB_G0281931-RELATED"/>
    <property type="match status" value="1"/>
</dbReference>
<dbReference type="FunFam" id="2.60.120.430:FF:000004">
    <property type="entry name" value="Putative leucine-rich repeat receptor-like serine/threonine-protein kinase"/>
    <property type="match status" value="1"/>
</dbReference>